<accession>A0A1I6UB22</accession>
<gene>
    <name evidence="1" type="ORF">SAMN05444972_1156</name>
</gene>
<dbReference type="OrthoDB" id="2970588at2"/>
<protein>
    <submittedName>
        <fullName evidence="1">Uncharacterized protein</fullName>
    </submittedName>
</protein>
<name>A0A1I6UB22_9BACL</name>
<proteinExistence type="predicted"/>
<keyword evidence="2" id="KW-1185">Reference proteome</keyword>
<organism evidence="1 2">
    <name type="scientific">Marininema halotolerans</name>
    <dbReference type="NCBI Taxonomy" id="1155944"/>
    <lineage>
        <taxon>Bacteria</taxon>
        <taxon>Bacillati</taxon>
        <taxon>Bacillota</taxon>
        <taxon>Bacilli</taxon>
        <taxon>Bacillales</taxon>
        <taxon>Thermoactinomycetaceae</taxon>
        <taxon>Marininema</taxon>
    </lineage>
</organism>
<dbReference type="AlphaFoldDB" id="A0A1I6UB22"/>
<dbReference type="RefSeq" id="WP_091839131.1">
    <property type="nucleotide sequence ID" value="NZ_FPAA01000015.1"/>
</dbReference>
<evidence type="ECO:0000313" key="1">
    <source>
        <dbReference type="EMBL" id="SFS98568.1"/>
    </source>
</evidence>
<sequence>MYLHGIPFVYLVHQYPTIHPKKETARRSPSHLADTLHLKRDLGFVPIHLLRTSSGYPLEVCIKECLRYGDTVFAFSALSTAVVQLSAHEWGVHQLTLEQPGWILTIRPSSLSWLQRHFPSVPIVLTQWNRKEKRKNRYPRHPFYVPKPSLPWREAHRIRKPRIFHEQK</sequence>
<dbReference type="Proteomes" id="UP000198660">
    <property type="component" value="Unassembled WGS sequence"/>
</dbReference>
<evidence type="ECO:0000313" key="2">
    <source>
        <dbReference type="Proteomes" id="UP000198660"/>
    </source>
</evidence>
<dbReference type="EMBL" id="FPAA01000015">
    <property type="protein sequence ID" value="SFS98568.1"/>
    <property type="molecule type" value="Genomic_DNA"/>
</dbReference>
<reference evidence="2" key="1">
    <citation type="submission" date="2016-10" db="EMBL/GenBank/DDBJ databases">
        <authorList>
            <person name="Varghese N."/>
            <person name="Submissions S."/>
        </authorList>
    </citation>
    <scope>NUCLEOTIDE SEQUENCE [LARGE SCALE GENOMIC DNA]</scope>
    <source>
        <strain evidence="2">DSM 45789</strain>
    </source>
</reference>